<proteinExistence type="predicted"/>
<organism evidence="1">
    <name type="scientific">Anguilla anguilla</name>
    <name type="common">European freshwater eel</name>
    <name type="synonym">Muraena anguilla</name>
    <dbReference type="NCBI Taxonomy" id="7936"/>
    <lineage>
        <taxon>Eukaryota</taxon>
        <taxon>Metazoa</taxon>
        <taxon>Chordata</taxon>
        <taxon>Craniata</taxon>
        <taxon>Vertebrata</taxon>
        <taxon>Euteleostomi</taxon>
        <taxon>Actinopterygii</taxon>
        <taxon>Neopterygii</taxon>
        <taxon>Teleostei</taxon>
        <taxon>Anguilliformes</taxon>
        <taxon>Anguillidae</taxon>
        <taxon>Anguilla</taxon>
    </lineage>
</organism>
<dbReference type="EMBL" id="GBXM01092984">
    <property type="protein sequence ID" value="JAH15593.1"/>
    <property type="molecule type" value="Transcribed_RNA"/>
</dbReference>
<reference evidence="1" key="1">
    <citation type="submission" date="2014-11" db="EMBL/GenBank/DDBJ databases">
        <authorList>
            <person name="Amaro Gonzalez C."/>
        </authorList>
    </citation>
    <scope>NUCLEOTIDE SEQUENCE</scope>
</reference>
<reference evidence="1" key="2">
    <citation type="journal article" date="2015" name="Fish Shellfish Immunol.">
        <title>Early steps in the European eel (Anguilla anguilla)-Vibrio vulnificus interaction in the gills: Role of the RtxA13 toxin.</title>
        <authorList>
            <person name="Callol A."/>
            <person name="Pajuelo D."/>
            <person name="Ebbesson L."/>
            <person name="Teles M."/>
            <person name="MacKenzie S."/>
            <person name="Amaro C."/>
        </authorList>
    </citation>
    <scope>NUCLEOTIDE SEQUENCE</scope>
</reference>
<protein>
    <submittedName>
        <fullName evidence="1">Uncharacterized protein</fullName>
    </submittedName>
</protein>
<accession>A0A0E9QHI0</accession>
<dbReference type="AlphaFoldDB" id="A0A0E9QHI0"/>
<name>A0A0E9QHI0_ANGAN</name>
<evidence type="ECO:0000313" key="1">
    <source>
        <dbReference type="EMBL" id="JAH15593.1"/>
    </source>
</evidence>
<sequence>MVKLSLHLHQDSIKSYHNDFIDSLKVAVTSIDNFTSEFIQLI</sequence>